<gene>
    <name evidence="6" type="ORF">GOMPHAMPRED_000200</name>
</gene>
<proteinExistence type="predicted"/>
<feature type="region of interest" description="Disordered" evidence="3">
    <location>
        <begin position="1"/>
        <end position="27"/>
    </location>
</feature>
<dbReference type="InterPro" id="IPR016130">
    <property type="entry name" value="Tyr_Pase_AS"/>
</dbReference>
<dbReference type="Pfam" id="PF00782">
    <property type="entry name" value="DSPc"/>
    <property type="match status" value="1"/>
</dbReference>
<dbReference type="PROSITE" id="PS50056">
    <property type="entry name" value="TYR_PHOSPHATASE_2"/>
    <property type="match status" value="1"/>
</dbReference>
<dbReference type="Proteomes" id="UP000664169">
    <property type="component" value="Unassembled WGS sequence"/>
</dbReference>
<feature type="domain" description="Tyrosine specific protein phosphatases" evidence="5">
    <location>
        <begin position="571"/>
        <end position="639"/>
    </location>
</feature>
<dbReference type="GO" id="GO:0005634">
    <property type="term" value="C:nucleus"/>
    <property type="evidence" value="ECO:0007669"/>
    <property type="project" value="GOC"/>
</dbReference>
<comment type="caution">
    <text evidence="6">The sequence shown here is derived from an EMBL/GenBank/DDBJ whole genome shotgun (WGS) entry which is preliminary data.</text>
</comment>
<dbReference type="FunFam" id="3.90.190.10:FF:000110">
    <property type="entry name" value="PPS1p Protein phosphatase"/>
    <property type="match status" value="1"/>
</dbReference>
<sequence length="682" mass="76597">MATLVVQAPVRTSRSPSPGNLTIDPNKIKSIVPNKHIPYCSPGPIPKETPVTPPASPDSDELPTSSVLYPLSKHRRLQDGPRIYGIGAETLKEAIEEVSTRPLSDPQLVFPWLHGLHPENYIQQAFFTARRKGLRQIPKCLRSVTIVKCRDIARARLRGAIEAHEILDSTGNEDASFLELDPKEGFSVRNFHIQIVKMATVSDIIVYKDDCTKFDVLKRTAIRIANAQKKYRETAQAAGIDIGEFNTFVLTCPFEDIEDEYPELVAVSAKGKHNPATPDLLQLERQEMCTMSKASEISHNVWLGPTPDSTILPLLEDDEDLPDFDICIEASDLARAPDAMTLRKTANARGRQKIEFPSSGSIMPPTWSHSEVDSLLEMCRWMYQLANPEIEEDDSMSDEDGDIQMKSLPPPAKKILLHCGDGYTETTLLAVTYFMYAECLPLHEAWIRLHRDEGRNFFAYPSDVSLLTAIQPRIMQESPKGNGGIPSSVPPDPLWLKRMDGSLPSRILSYMYLGNLSHANNPELLKVLGIKRVLSVGEPVSWPKDKLENWGSENFLFVDCIQDNGVDPLTDEIERCLEFLEKGKQDGSATLVHCRVGVSRSATICIAEVMASKGLSFPRAYCYVRARRLNVIIQPHLRFAYELLKWEEKQKAKRGEPLRRELEWANIAREIAAMNKPYTRSG</sequence>
<dbReference type="PANTHER" id="PTHR47550">
    <property type="entry name" value="DUAL SPECIFICITY PROTEIN PHOSPHATASE PPS1"/>
    <property type="match status" value="1"/>
</dbReference>
<dbReference type="Gene3D" id="3.90.190.10">
    <property type="entry name" value="Protein tyrosine phosphatase superfamily"/>
    <property type="match status" value="1"/>
</dbReference>
<accession>A0A8H3EET7</accession>
<dbReference type="PROSITE" id="PS00383">
    <property type="entry name" value="TYR_PHOSPHATASE_1"/>
    <property type="match status" value="1"/>
</dbReference>
<keyword evidence="1" id="KW-0378">Hydrolase</keyword>
<dbReference type="SMART" id="SM00195">
    <property type="entry name" value="DSPc"/>
    <property type="match status" value="1"/>
</dbReference>
<dbReference type="EMBL" id="CAJPDQ010000001">
    <property type="protein sequence ID" value="CAF9903343.1"/>
    <property type="molecule type" value="Genomic_DNA"/>
</dbReference>
<keyword evidence="2" id="KW-0904">Protein phosphatase</keyword>
<dbReference type="InterPro" id="IPR053239">
    <property type="entry name" value="Dual_spec_PTase"/>
</dbReference>
<feature type="compositionally biased region" description="Polar residues" evidence="3">
    <location>
        <begin position="10"/>
        <end position="20"/>
    </location>
</feature>
<reference evidence="6" key="1">
    <citation type="submission" date="2021-03" db="EMBL/GenBank/DDBJ databases">
        <authorList>
            <person name="Tagirdzhanova G."/>
        </authorList>
    </citation>
    <scope>NUCLEOTIDE SEQUENCE</scope>
</reference>
<evidence type="ECO:0000256" key="1">
    <source>
        <dbReference type="ARBA" id="ARBA00022801"/>
    </source>
</evidence>
<dbReference type="PANTHER" id="PTHR47550:SF1">
    <property type="entry name" value="DUAL SPECIFICITY PROTEIN PHOSPHATASE PPS1"/>
    <property type="match status" value="1"/>
</dbReference>
<name>A0A8H3EET7_9LECA</name>
<protein>
    <recommendedName>
        <fullName evidence="8">Protein-tyrosine-phosphatase</fullName>
    </recommendedName>
</protein>
<feature type="compositionally biased region" description="Pro residues" evidence="3">
    <location>
        <begin position="41"/>
        <end position="56"/>
    </location>
</feature>
<keyword evidence="7" id="KW-1185">Reference proteome</keyword>
<dbReference type="GO" id="GO:0033260">
    <property type="term" value="P:nuclear DNA replication"/>
    <property type="evidence" value="ECO:0007669"/>
    <property type="project" value="InterPro"/>
</dbReference>
<dbReference type="InterPro" id="IPR000387">
    <property type="entry name" value="Tyr_Pase_dom"/>
</dbReference>
<dbReference type="AlphaFoldDB" id="A0A8H3EET7"/>
<dbReference type="InterPro" id="IPR020422">
    <property type="entry name" value="TYR_PHOSPHATASE_DUAL_dom"/>
</dbReference>
<dbReference type="CDD" id="cd14516">
    <property type="entry name" value="DSP_fungal_PPS1"/>
    <property type="match status" value="1"/>
</dbReference>
<evidence type="ECO:0000313" key="6">
    <source>
        <dbReference type="EMBL" id="CAF9903343.1"/>
    </source>
</evidence>
<evidence type="ECO:0008006" key="8">
    <source>
        <dbReference type="Google" id="ProtNLM"/>
    </source>
</evidence>
<dbReference type="InterPro" id="IPR029021">
    <property type="entry name" value="Prot-tyrosine_phosphatase-like"/>
</dbReference>
<dbReference type="InterPro" id="IPR000340">
    <property type="entry name" value="Dual-sp_phosphatase_cat-dom"/>
</dbReference>
<feature type="region of interest" description="Disordered" evidence="3">
    <location>
        <begin position="39"/>
        <end position="65"/>
    </location>
</feature>
<evidence type="ECO:0000313" key="7">
    <source>
        <dbReference type="Proteomes" id="UP000664169"/>
    </source>
</evidence>
<dbReference type="InterPro" id="IPR047949">
    <property type="entry name" value="PPS1_DSP"/>
</dbReference>
<dbReference type="SUPFAM" id="SSF52799">
    <property type="entry name" value="(Phosphotyrosine protein) phosphatases II"/>
    <property type="match status" value="2"/>
</dbReference>
<organism evidence="6 7">
    <name type="scientific">Gomphillus americanus</name>
    <dbReference type="NCBI Taxonomy" id="1940652"/>
    <lineage>
        <taxon>Eukaryota</taxon>
        <taxon>Fungi</taxon>
        <taxon>Dikarya</taxon>
        <taxon>Ascomycota</taxon>
        <taxon>Pezizomycotina</taxon>
        <taxon>Lecanoromycetes</taxon>
        <taxon>OSLEUM clade</taxon>
        <taxon>Ostropomycetidae</taxon>
        <taxon>Ostropales</taxon>
        <taxon>Graphidaceae</taxon>
        <taxon>Gomphilloideae</taxon>
        <taxon>Gomphillus</taxon>
    </lineage>
</organism>
<evidence type="ECO:0000256" key="2">
    <source>
        <dbReference type="ARBA" id="ARBA00022912"/>
    </source>
</evidence>
<feature type="domain" description="Tyrosine-protein phosphatase" evidence="4">
    <location>
        <begin position="503"/>
        <end position="652"/>
    </location>
</feature>
<evidence type="ECO:0000259" key="5">
    <source>
        <dbReference type="PROSITE" id="PS50056"/>
    </source>
</evidence>
<dbReference type="OrthoDB" id="273181at2759"/>
<dbReference type="PROSITE" id="PS50054">
    <property type="entry name" value="TYR_PHOSPHATASE_DUAL"/>
    <property type="match status" value="1"/>
</dbReference>
<dbReference type="GO" id="GO:0008138">
    <property type="term" value="F:protein tyrosine/serine/threonine phosphatase activity"/>
    <property type="evidence" value="ECO:0007669"/>
    <property type="project" value="InterPro"/>
</dbReference>
<evidence type="ECO:0000256" key="3">
    <source>
        <dbReference type="SAM" id="MobiDB-lite"/>
    </source>
</evidence>
<evidence type="ECO:0000259" key="4">
    <source>
        <dbReference type="PROSITE" id="PS50054"/>
    </source>
</evidence>